<organism evidence="1">
    <name type="scientific">marine sediment metagenome</name>
    <dbReference type="NCBI Taxonomy" id="412755"/>
    <lineage>
        <taxon>unclassified sequences</taxon>
        <taxon>metagenomes</taxon>
        <taxon>ecological metagenomes</taxon>
    </lineage>
</organism>
<proteinExistence type="predicted"/>
<name>X1FNI1_9ZZZZ</name>
<reference evidence="1" key="1">
    <citation type="journal article" date="2014" name="Front. Microbiol.">
        <title>High frequency of phylogenetically diverse reductive dehalogenase-homologous genes in deep subseafloor sedimentary metagenomes.</title>
        <authorList>
            <person name="Kawai M."/>
            <person name="Futagami T."/>
            <person name="Toyoda A."/>
            <person name="Takaki Y."/>
            <person name="Nishi S."/>
            <person name="Hori S."/>
            <person name="Arai W."/>
            <person name="Tsubouchi T."/>
            <person name="Morono Y."/>
            <person name="Uchiyama I."/>
            <person name="Ito T."/>
            <person name="Fujiyama A."/>
            <person name="Inagaki F."/>
            <person name="Takami H."/>
        </authorList>
    </citation>
    <scope>NUCLEOTIDE SEQUENCE</scope>
    <source>
        <strain evidence="1">Expedition CK06-06</strain>
    </source>
</reference>
<dbReference type="EMBL" id="BARU01006589">
    <property type="protein sequence ID" value="GAH34055.1"/>
    <property type="molecule type" value="Genomic_DNA"/>
</dbReference>
<sequence>RPEFALGVLAAYEGDVAKAAPNVIAEYKKNPMLSELKVDGKIYFQPISWGDGVYPNMGLLHVRKDLLDKYGMEPPETFEDFFKYLEVAKVNGDGRLIFQGQEGVGPAINAFAGAYGLPWRGWVKKDSNYEYYAIQPDMKKALLLFRKMFTKSLVSPKVWELDADTARTTWVSGKASAGIFNGGGHIGRMQNDMDLVGKGAKEWLLPAPLLESTGKRGYTGEPMFWGTGWLGGMKHNNPVAAARVINFLISDEGYKLTTIGIEGRDYVVENGEIKFLPQRTKDGFPTVLGDTGAHPLAAGIVSWQPQKWQDWQLLYGKEQAFKKWYKNMWENQGKYQTKTYGVITTTPKWDDFIATSEELVTRAFVNIVEATSEEEASALFDKFVSDWLKAGGAMAQKEMSENLSKIDSE</sequence>
<dbReference type="Gene3D" id="3.40.190.10">
    <property type="entry name" value="Periplasmic binding protein-like II"/>
    <property type="match status" value="2"/>
</dbReference>
<gene>
    <name evidence="1" type="ORF">S03H2_12968</name>
</gene>
<evidence type="ECO:0000313" key="1">
    <source>
        <dbReference type="EMBL" id="GAH34055.1"/>
    </source>
</evidence>
<dbReference type="PANTHER" id="PTHR43649:SF12">
    <property type="entry name" value="DIACETYLCHITOBIOSE BINDING PROTEIN DASA"/>
    <property type="match status" value="1"/>
</dbReference>
<dbReference type="PANTHER" id="PTHR43649">
    <property type="entry name" value="ARABINOSE-BINDING PROTEIN-RELATED"/>
    <property type="match status" value="1"/>
</dbReference>
<protein>
    <recommendedName>
        <fullName evidence="2">Extracellular solute-binding protein</fullName>
    </recommendedName>
</protein>
<feature type="non-terminal residue" evidence="1">
    <location>
        <position position="1"/>
    </location>
</feature>
<comment type="caution">
    <text evidence="1">The sequence shown here is derived from an EMBL/GenBank/DDBJ whole genome shotgun (WGS) entry which is preliminary data.</text>
</comment>
<dbReference type="AlphaFoldDB" id="X1FNI1"/>
<accession>X1FNI1</accession>
<evidence type="ECO:0008006" key="2">
    <source>
        <dbReference type="Google" id="ProtNLM"/>
    </source>
</evidence>
<dbReference type="InterPro" id="IPR050490">
    <property type="entry name" value="Bact_solute-bd_prot1"/>
</dbReference>
<dbReference type="SUPFAM" id="SSF53850">
    <property type="entry name" value="Periplasmic binding protein-like II"/>
    <property type="match status" value="1"/>
</dbReference>